<dbReference type="GO" id="GO:0031509">
    <property type="term" value="P:subtelomeric heterochromatin formation"/>
    <property type="evidence" value="ECO:0007669"/>
    <property type="project" value="InterPro"/>
</dbReference>
<dbReference type="SUPFAM" id="SSF55729">
    <property type="entry name" value="Acyl-CoA N-acyltransferases (Nat)"/>
    <property type="match status" value="1"/>
</dbReference>
<dbReference type="OrthoDB" id="10253098at2759"/>
<proteinExistence type="predicted"/>
<keyword evidence="5" id="KW-1185">Reference proteome</keyword>
<keyword evidence="4" id="KW-0808">Transferase</keyword>
<dbReference type="PANTHER" id="PTHR12046">
    <property type="entry name" value="HISTONE ACETYLTRANSFERASE TYPE B CATALYTIC SUBUNIT"/>
    <property type="match status" value="1"/>
</dbReference>
<dbReference type="EMBL" id="MU004327">
    <property type="protein sequence ID" value="KAF2657289.1"/>
    <property type="molecule type" value="Genomic_DNA"/>
</dbReference>
<protein>
    <recommendedName>
        <fullName evidence="1">Histone acetyltransferase type B catalytic subunit</fullName>
    </recommendedName>
</protein>
<evidence type="ECO:0000313" key="4">
    <source>
        <dbReference type="EMBL" id="KAF2657289.1"/>
    </source>
</evidence>
<sequence>MEILVLLYIEGASQLELDEVWSLERWTLHLVYEVTPLDNSAASPYTLAGFSTSHRYWVFPTLEVVRATKSLPSPPSSTNGDTTTYAPPRLEIADPSSADSQEQRSPPRLFKDALDPLSVPSRERISQFMILPPYQSQSLGSKLYTTIFNHYVALPNIYEIPVEDPSEAFDAMRDYADILYLRSIPEFASLTVASTVPAESLRKDAPIPRDAILGGHAGVDVDALRRQTKIVARQFNRMVELHLLSTIPPLHRSTARISRKAKSSNPADRQYYFWRLAMKARIYAQNRDVLDQLEDASEKVEKLEDAVNSQEQEYLERLEGIERRRRWAEGEMSSMGSKNEDGTAAHGGRWERSTNTKRKRVVVEEDDEDDDWEDEDEADGGSKRPKV</sequence>
<dbReference type="AlphaFoldDB" id="A0A6A6TBD8"/>
<dbReference type="InterPro" id="IPR017380">
    <property type="entry name" value="Hist_AcTrfase_B-typ_cat-su"/>
</dbReference>
<feature type="region of interest" description="Disordered" evidence="3">
    <location>
        <begin position="69"/>
        <end position="113"/>
    </location>
</feature>
<gene>
    <name evidence="4" type="ORF">K491DRAFT_691308</name>
</gene>
<evidence type="ECO:0000256" key="1">
    <source>
        <dbReference type="ARBA" id="ARBA00021268"/>
    </source>
</evidence>
<feature type="compositionally biased region" description="Acidic residues" evidence="3">
    <location>
        <begin position="364"/>
        <end position="379"/>
    </location>
</feature>
<dbReference type="GO" id="GO:0000781">
    <property type="term" value="C:chromosome, telomeric region"/>
    <property type="evidence" value="ECO:0007669"/>
    <property type="project" value="GOC"/>
</dbReference>
<feature type="compositionally biased region" description="Basic and acidic residues" evidence="3">
    <location>
        <begin position="338"/>
        <end position="354"/>
    </location>
</feature>
<accession>A0A6A6TBD8</accession>
<keyword evidence="2" id="KW-0175">Coiled coil</keyword>
<feature type="compositionally biased region" description="Polar residues" evidence="3">
    <location>
        <begin position="76"/>
        <end position="85"/>
    </location>
</feature>
<dbReference type="Proteomes" id="UP000799324">
    <property type="component" value="Unassembled WGS sequence"/>
</dbReference>
<keyword evidence="4" id="KW-0012">Acyltransferase</keyword>
<feature type="coiled-coil region" evidence="2">
    <location>
        <begin position="286"/>
        <end position="313"/>
    </location>
</feature>
<evidence type="ECO:0000256" key="3">
    <source>
        <dbReference type="SAM" id="MobiDB-lite"/>
    </source>
</evidence>
<name>A0A6A6TBD8_9PLEO</name>
<feature type="region of interest" description="Disordered" evidence="3">
    <location>
        <begin position="329"/>
        <end position="387"/>
    </location>
</feature>
<evidence type="ECO:0000313" key="5">
    <source>
        <dbReference type="Proteomes" id="UP000799324"/>
    </source>
</evidence>
<organism evidence="4 5">
    <name type="scientific">Lophiostoma macrostomum CBS 122681</name>
    <dbReference type="NCBI Taxonomy" id="1314788"/>
    <lineage>
        <taxon>Eukaryota</taxon>
        <taxon>Fungi</taxon>
        <taxon>Dikarya</taxon>
        <taxon>Ascomycota</taxon>
        <taxon>Pezizomycotina</taxon>
        <taxon>Dothideomycetes</taxon>
        <taxon>Pleosporomycetidae</taxon>
        <taxon>Pleosporales</taxon>
        <taxon>Lophiostomataceae</taxon>
        <taxon>Lophiostoma</taxon>
    </lineage>
</organism>
<dbReference type="GO" id="GO:0004402">
    <property type="term" value="F:histone acetyltransferase activity"/>
    <property type="evidence" value="ECO:0007669"/>
    <property type="project" value="InterPro"/>
</dbReference>
<evidence type="ECO:0000256" key="2">
    <source>
        <dbReference type="SAM" id="Coils"/>
    </source>
</evidence>
<dbReference type="GO" id="GO:0005634">
    <property type="term" value="C:nucleus"/>
    <property type="evidence" value="ECO:0007669"/>
    <property type="project" value="InterPro"/>
</dbReference>
<dbReference type="InterPro" id="IPR016181">
    <property type="entry name" value="Acyl_CoA_acyltransferase"/>
</dbReference>
<reference evidence="4" key="1">
    <citation type="journal article" date="2020" name="Stud. Mycol.">
        <title>101 Dothideomycetes genomes: a test case for predicting lifestyles and emergence of pathogens.</title>
        <authorList>
            <person name="Haridas S."/>
            <person name="Albert R."/>
            <person name="Binder M."/>
            <person name="Bloem J."/>
            <person name="Labutti K."/>
            <person name="Salamov A."/>
            <person name="Andreopoulos B."/>
            <person name="Baker S."/>
            <person name="Barry K."/>
            <person name="Bills G."/>
            <person name="Bluhm B."/>
            <person name="Cannon C."/>
            <person name="Castanera R."/>
            <person name="Culley D."/>
            <person name="Daum C."/>
            <person name="Ezra D."/>
            <person name="Gonzalez J."/>
            <person name="Henrissat B."/>
            <person name="Kuo A."/>
            <person name="Liang C."/>
            <person name="Lipzen A."/>
            <person name="Lutzoni F."/>
            <person name="Magnuson J."/>
            <person name="Mondo S."/>
            <person name="Nolan M."/>
            <person name="Ohm R."/>
            <person name="Pangilinan J."/>
            <person name="Park H.-J."/>
            <person name="Ramirez L."/>
            <person name="Alfaro M."/>
            <person name="Sun H."/>
            <person name="Tritt A."/>
            <person name="Yoshinaga Y."/>
            <person name="Zwiers L.-H."/>
            <person name="Turgeon B."/>
            <person name="Goodwin S."/>
            <person name="Spatafora J."/>
            <person name="Crous P."/>
            <person name="Grigoriev I."/>
        </authorList>
    </citation>
    <scope>NUCLEOTIDE SEQUENCE</scope>
    <source>
        <strain evidence="4">CBS 122681</strain>
    </source>
</reference>
<dbReference type="Gene3D" id="3.40.630.30">
    <property type="match status" value="1"/>
</dbReference>